<evidence type="ECO:0000313" key="2">
    <source>
        <dbReference type="Proteomes" id="UP001162156"/>
    </source>
</evidence>
<accession>A0AAV8ZVN2</accession>
<dbReference type="AlphaFoldDB" id="A0AAV8ZVN2"/>
<evidence type="ECO:0000313" key="1">
    <source>
        <dbReference type="EMBL" id="KAJ8970282.1"/>
    </source>
</evidence>
<sequence>MLKGCLAVKEYVNVSNLPKATAFLKRQSVGYTPKKSKVLTADQVAKSILEVPDKKWLLTKVILVFGIFGACQRDDLVHLTLEDVEDKGRF</sequence>
<proteinExistence type="predicted"/>
<gene>
    <name evidence="1" type="ORF">NQ314_001312</name>
</gene>
<keyword evidence="2" id="KW-1185">Reference proteome</keyword>
<dbReference type="EMBL" id="JANEYF010000382">
    <property type="protein sequence ID" value="KAJ8970282.1"/>
    <property type="molecule type" value="Genomic_DNA"/>
</dbReference>
<organism evidence="1 2">
    <name type="scientific">Rhamnusium bicolor</name>
    <dbReference type="NCBI Taxonomy" id="1586634"/>
    <lineage>
        <taxon>Eukaryota</taxon>
        <taxon>Metazoa</taxon>
        <taxon>Ecdysozoa</taxon>
        <taxon>Arthropoda</taxon>
        <taxon>Hexapoda</taxon>
        <taxon>Insecta</taxon>
        <taxon>Pterygota</taxon>
        <taxon>Neoptera</taxon>
        <taxon>Endopterygota</taxon>
        <taxon>Coleoptera</taxon>
        <taxon>Polyphaga</taxon>
        <taxon>Cucujiformia</taxon>
        <taxon>Chrysomeloidea</taxon>
        <taxon>Cerambycidae</taxon>
        <taxon>Lepturinae</taxon>
        <taxon>Rhagiini</taxon>
        <taxon>Rhamnusium</taxon>
    </lineage>
</organism>
<name>A0AAV8ZVN2_9CUCU</name>
<comment type="caution">
    <text evidence="1">The sequence shown here is derived from an EMBL/GenBank/DDBJ whole genome shotgun (WGS) entry which is preliminary data.</text>
</comment>
<reference evidence="1" key="1">
    <citation type="journal article" date="2023" name="Insect Mol. Biol.">
        <title>Genome sequencing provides insights into the evolution of gene families encoding plant cell wall-degrading enzymes in longhorned beetles.</title>
        <authorList>
            <person name="Shin N.R."/>
            <person name="Okamura Y."/>
            <person name="Kirsch R."/>
            <person name="Pauchet Y."/>
        </authorList>
    </citation>
    <scope>NUCLEOTIDE SEQUENCE</scope>
    <source>
        <strain evidence="1">RBIC_L_NR</strain>
    </source>
</reference>
<protein>
    <submittedName>
        <fullName evidence="1">Uncharacterized protein</fullName>
    </submittedName>
</protein>
<dbReference type="Proteomes" id="UP001162156">
    <property type="component" value="Unassembled WGS sequence"/>
</dbReference>